<dbReference type="PROSITE" id="PS00211">
    <property type="entry name" value="ABC_TRANSPORTER_1"/>
    <property type="match status" value="1"/>
</dbReference>
<comment type="subunit">
    <text evidence="9">The complex is composed of two ATP-binding proteins (NikD and NikE), two transmembrane proteins (NikB and NikC) and a solute-binding protein (NikA).</text>
</comment>
<dbReference type="Proteomes" id="UP000278149">
    <property type="component" value="Unassembled WGS sequence"/>
</dbReference>
<dbReference type="GO" id="GO:0016887">
    <property type="term" value="F:ATP hydrolysis activity"/>
    <property type="evidence" value="ECO:0007669"/>
    <property type="project" value="InterPro"/>
</dbReference>
<evidence type="ECO:0000256" key="2">
    <source>
        <dbReference type="ARBA" id="ARBA00022448"/>
    </source>
</evidence>
<dbReference type="PANTHER" id="PTHR43297:SF13">
    <property type="entry name" value="NICKEL ABC TRANSPORTER, ATP-BINDING PROTEIN"/>
    <property type="match status" value="1"/>
</dbReference>
<accession>A0A429G2L8</accession>
<dbReference type="Pfam" id="PF08352">
    <property type="entry name" value="oligo_HPY"/>
    <property type="match status" value="1"/>
</dbReference>
<dbReference type="CDD" id="cd03257">
    <property type="entry name" value="ABC_NikE_OppD_transporters"/>
    <property type="match status" value="1"/>
</dbReference>
<dbReference type="RefSeq" id="WP_125742295.1">
    <property type="nucleotide sequence ID" value="NZ_RCOR01000037.1"/>
</dbReference>
<comment type="caution">
    <text evidence="14">The sequence shown here is derived from an EMBL/GenBank/DDBJ whole genome shotgun (WGS) entry which is preliminary data.</text>
</comment>
<dbReference type="InterPro" id="IPR013563">
    <property type="entry name" value="Oligopep_ABC_C"/>
</dbReference>
<dbReference type="InterPro" id="IPR027417">
    <property type="entry name" value="P-loop_NTPase"/>
</dbReference>
<keyword evidence="2" id="KW-0813">Transport</keyword>
<evidence type="ECO:0000256" key="9">
    <source>
        <dbReference type="ARBA" id="ARBA00038669"/>
    </source>
</evidence>
<dbReference type="SUPFAM" id="SSF52540">
    <property type="entry name" value="P-loop containing nucleoside triphosphate hydrolases"/>
    <property type="match status" value="1"/>
</dbReference>
<keyword evidence="7" id="KW-0406">Ion transport</keyword>
<dbReference type="InterPro" id="IPR003439">
    <property type="entry name" value="ABC_transporter-like_ATP-bd"/>
</dbReference>
<organism evidence="14 15">
    <name type="scientific">Candidatus Korarchaeum cryptofilum</name>
    <dbReference type="NCBI Taxonomy" id="498846"/>
    <lineage>
        <taxon>Archaea</taxon>
        <taxon>Thermoproteota</taxon>
        <taxon>Candidatus Korarchaeia</taxon>
        <taxon>Candidatus Korarchaeales</taxon>
        <taxon>Candidatus Korarchaeaceae</taxon>
        <taxon>Candidatus Korarchaeum</taxon>
    </lineage>
</organism>
<proteinExistence type="predicted"/>
<evidence type="ECO:0000256" key="11">
    <source>
        <dbReference type="ARBA" id="ARBA00044143"/>
    </source>
</evidence>
<reference evidence="14 15" key="1">
    <citation type="submission" date="2018-10" db="EMBL/GenBank/DDBJ databases">
        <title>Co-occurring genomic capacity for anaerobic methane metabolism and dissimilatory sulfite reduction discovered in the Korarchaeota.</title>
        <authorList>
            <person name="Mckay L.J."/>
            <person name="Dlakic M."/>
            <person name="Fields M.W."/>
            <person name="Delmont T.O."/>
            <person name="Eren A.M."/>
            <person name="Jay Z.J."/>
            <person name="Klingelsmith K.B."/>
            <person name="Rusch D.B."/>
            <person name="Inskeep W.P."/>
        </authorList>
    </citation>
    <scope>NUCLEOTIDE SEQUENCE [LARGE SCALE GENOMIC DNA]</scope>
    <source>
        <strain evidence="14 15">WS</strain>
    </source>
</reference>
<evidence type="ECO:0000313" key="14">
    <source>
        <dbReference type="EMBL" id="RSN68036.1"/>
    </source>
</evidence>
<keyword evidence="8" id="KW-0472">Membrane</keyword>
<dbReference type="Pfam" id="PF00005">
    <property type="entry name" value="ABC_tran"/>
    <property type="match status" value="1"/>
</dbReference>
<gene>
    <name evidence="14" type="ORF">D9Q81_07070</name>
</gene>
<evidence type="ECO:0000256" key="6">
    <source>
        <dbReference type="ARBA" id="ARBA00022967"/>
    </source>
</evidence>
<keyword evidence="3" id="KW-1003">Cell membrane</keyword>
<keyword evidence="6" id="KW-1278">Translocase</keyword>
<dbReference type="GO" id="GO:0005524">
    <property type="term" value="F:ATP binding"/>
    <property type="evidence" value="ECO:0007669"/>
    <property type="project" value="UniProtKB-KW"/>
</dbReference>
<dbReference type="GO" id="GO:0005886">
    <property type="term" value="C:plasma membrane"/>
    <property type="evidence" value="ECO:0007669"/>
    <property type="project" value="UniProtKB-SubCell"/>
</dbReference>
<evidence type="ECO:0000256" key="10">
    <source>
        <dbReference type="ARBA" id="ARBA00039098"/>
    </source>
</evidence>
<evidence type="ECO:0000256" key="8">
    <source>
        <dbReference type="ARBA" id="ARBA00023136"/>
    </source>
</evidence>
<evidence type="ECO:0000256" key="7">
    <source>
        <dbReference type="ARBA" id="ARBA00023065"/>
    </source>
</evidence>
<dbReference type="EMBL" id="RCOR01000037">
    <property type="protein sequence ID" value="RSN68036.1"/>
    <property type="molecule type" value="Genomic_DNA"/>
</dbReference>
<evidence type="ECO:0000256" key="3">
    <source>
        <dbReference type="ARBA" id="ARBA00022475"/>
    </source>
</evidence>
<dbReference type="InterPro" id="IPR017871">
    <property type="entry name" value="ABC_transporter-like_CS"/>
</dbReference>
<keyword evidence="4" id="KW-0547">Nucleotide-binding</keyword>
<evidence type="ECO:0000313" key="15">
    <source>
        <dbReference type="Proteomes" id="UP000278149"/>
    </source>
</evidence>
<evidence type="ECO:0000256" key="1">
    <source>
        <dbReference type="ARBA" id="ARBA00004202"/>
    </source>
</evidence>
<dbReference type="InterPro" id="IPR003593">
    <property type="entry name" value="AAA+_ATPase"/>
</dbReference>
<dbReference type="Gene3D" id="3.40.50.300">
    <property type="entry name" value="P-loop containing nucleotide triphosphate hydrolases"/>
    <property type="match status" value="1"/>
</dbReference>
<feature type="domain" description="ABC transporter" evidence="13">
    <location>
        <begin position="3"/>
        <end position="248"/>
    </location>
</feature>
<comment type="subcellular location">
    <subcellularLocation>
        <location evidence="1">Cell membrane</location>
        <topology evidence="1">Peripheral membrane protein</topology>
    </subcellularLocation>
</comment>
<dbReference type="EC" id="7.2.2.11" evidence="10"/>
<evidence type="ECO:0000259" key="13">
    <source>
        <dbReference type="PROSITE" id="PS50893"/>
    </source>
</evidence>
<dbReference type="PANTHER" id="PTHR43297">
    <property type="entry name" value="OLIGOPEPTIDE TRANSPORT ATP-BINDING PROTEIN APPD"/>
    <property type="match status" value="1"/>
</dbReference>
<evidence type="ECO:0000256" key="4">
    <source>
        <dbReference type="ARBA" id="ARBA00022741"/>
    </source>
</evidence>
<dbReference type="InterPro" id="IPR050388">
    <property type="entry name" value="ABC_Ni/Peptide_Import"/>
</dbReference>
<name>A0A429G2L8_9CREN</name>
<dbReference type="AlphaFoldDB" id="A0A429G2L8"/>
<dbReference type="SMART" id="SM00382">
    <property type="entry name" value="AAA"/>
    <property type="match status" value="1"/>
</dbReference>
<sequence>MMLKVEDLSVRYFTKKGVVYAVDNVSLEVRRGEALALVGESGSGKSTLGFAIMRMVPPPGRIVGGRIILEDRDIMGLSEEEMRKLRGSKVSMVFQDPFTTLDPLRRVNDIVAEVMIEHGVDEKEAKERAAYLLKRVGIPEKLVDAYPHQLSGGQKQRVAIAAAISMNPSLLIADEPTTALDVIVQRQIMDLLDEIRRDMGMILITHDIALALERADRICVMYAGKVMEVADKDMMMKEAMHPYTKGLLSSLPRLLSREWPSSIPGMPPDLREPPKGCRFHPRCSKAMDICREQTPDLFSVDGRLVSCWLYGR</sequence>
<dbReference type="GO" id="GO:0015833">
    <property type="term" value="P:peptide transport"/>
    <property type="evidence" value="ECO:0007669"/>
    <property type="project" value="InterPro"/>
</dbReference>
<evidence type="ECO:0000256" key="12">
    <source>
        <dbReference type="ARBA" id="ARBA00048610"/>
    </source>
</evidence>
<comment type="catalytic activity">
    <reaction evidence="12">
        <text>Ni(2+)(out) + ATP + H2O = Ni(2+)(in) + ADP + phosphate + H(+)</text>
        <dbReference type="Rhea" id="RHEA:15557"/>
        <dbReference type="ChEBI" id="CHEBI:15377"/>
        <dbReference type="ChEBI" id="CHEBI:15378"/>
        <dbReference type="ChEBI" id="CHEBI:30616"/>
        <dbReference type="ChEBI" id="CHEBI:43474"/>
        <dbReference type="ChEBI" id="CHEBI:49786"/>
        <dbReference type="ChEBI" id="CHEBI:456216"/>
        <dbReference type="EC" id="7.2.2.11"/>
    </reaction>
    <physiologicalReaction direction="left-to-right" evidence="12">
        <dbReference type="Rhea" id="RHEA:15558"/>
    </physiologicalReaction>
</comment>
<dbReference type="GO" id="GO:0015413">
    <property type="term" value="F:ABC-type nickel transporter activity"/>
    <property type="evidence" value="ECO:0007669"/>
    <property type="project" value="UniProtKB-EC"/>
</dbReference>
<dbReference type="PROSITE" id="PS50893">
    <property type="entry name" value="ABC_TRANSPORTER_2"/>
    <property type="match status" value="1"/>
</dbReference>
<dbReference type="NCBIfam" id="TIGR01727">
    <property type="entry name" value="oligo_HPY"/>
    <property type="match status" value="1"/>
</dbReference>
<protein>
    <recommendedName>
        <fullName evidence="11">Nickel import system ATP-binding protein NikD</fullName>
        <ecNumber evidence="10">7.2.2.11</ecNumber>
    </recommendedName>
</protein>
<keyword evidence="5 14" id="KW-0067">ATP-binding</keyword>
<evidence type="ECO:0000256" key="5">
    <source>
        <dbReference type="ARBA" id="ARBA00022840"/>
    </source>
</evidence>
<dbReference type="FunFam" id="3.40.50.300:FF:000016">
    <property type="entry name" value="Oligopeptide ABC transporter ATP-binding component"/>
    <property type="match status" value="1"/>
</dbReference>